<evidence type="ECO:0000256" key="1">
    <source>
        <dbReference type="SAM" id="MobiDB-lite"/>
    </source>
</evidence>
<proteinExistence type="predicted"/>
<dbReference type="Proteomes" id="UP000663848">
    <property type="component" value="Unassembled WGS sequence"/>
</dbReference>
<sequence length="121" mass="13853">MYLDYAFEDRLEVLLQRLKEYQTIEPRSKHVVNLKKQIAQVRRTITKNLSNSSLNNINDDSVLQRATNDESMETVSSLSPNVSSLNVTRNQAELADLQFISQIDKPKPTEPRNESDQSSSE</sequence>
<reference evidence="2" key="1">
    <citation type="submission" date="2021-02" db="EMBL/GenBank/DDBJ databases">
        <authorList>
            <person name="Nowell W R."/>
        </authorList>
    </citation>
    <scope>NUCLEOTIDE SEQUENCE</scope>
</reference>
<dbReference type="AlphaFoldDB" id="A0A820WTB0"/>
<feature type="compositionally biased region" description="Basic and acidic residues" evidence="1">
    <location>
        <begin position="104"/>
        <end position="115"/>
    </location>
</feature>
<organism evidence="2 3">
    <name type="scientific">Rotaria socialis</name>
    <dbReference type="NCBI Taxonomy" id="392032"/>
    <lineage>
        <taxon>Eukaryota</taxon>
        <taxon>Metazoa</taxon>
        <taxon>Spiralia</taxon>
        <taxon>Gnathifera</taxon>
        <taxon>Rotifera</taxon>
        <taxon>Eurotatoria</taxon>
        <taxon>Bdelloidea</taxon>
        <taxon>Philodinida</taxon>
        <taxon>Philodinidae</taxon>
        <taxon>Rotaria</taxon>
    </lineage>
</organism>
<gene>
    <name evidence="2" type="ORF">QYT958_LOCUS6237</name>
</gene>
<name>A0A820WTB0_9BILA</name>
<protein>
    <submittedName>
        <fullName evidence="2">Uncharacterized protein</fullName>
    </submittedName>
</protein>
<comment type="caution">
    <text evidence="2">The sequence shown here is derived from an EMBL/GenBank/DDBJ whole genome shotgun (WGS) entry which is preliminary data.</text>
</comment>
<dbReference type="EMBL" id="CAJOBR010000545">
    <property type="protein sequence ID" value="CAF4521686.1"/>
    <property type="molecule type" value="Genomic_DNA"/>
</dbReference>
<feature type="region of interest" description="Disordered" evidence="1">
    <location>
        <begin position="98"/>
        <end position="121"/>
    </location>
</feature>
<evidence type="ECO:0000313" key="3">
    <source>
        <dbReference type="Proteomes" id="UP000663848"/>
    </source>
</evidence>
<accession>A0A820WTB0</accession>
<evidence type="ECO:0000313" key="2">
    <source>
        <dbReference type="EMBL" id="CAF4521686.1"/>
    </source>
</evidence>